<name>A0ABW1FKD9_9ACTN</name>
<organism evidence="1 2">
    <name type="scientific">Streptomyces ramulosus</name>
    <dbReference type="NCBI Taxonomy" id="47762"/>
    <lineage>
        <taxon>Bacteria</taxon>
        <taxon>Bacillati</taxon>
        <taxon>Actinomycetota</taxon>
        <taxon>Actinomycetes</taxon>
        <taxon>Kitasatosporales</taxon>
        <taxon>Streptomycetaceae</taxon>
        <taxon>Streptomyces</taxon>
    </lineage>
</organism>
<proteinExistence type="predicted"/>
<keyword evidence="2" id="KW-1185">Reference proteome</keyword>
<sequence>MRAAAVAPPGVAKEPVPAWVTGAGAGKDLGVLHIAPALPQVIAPVPGAVPVRRIRGVA</sequence>
<reference evidence="2" key="1">
    <citation type="journal article" date="2019" name="Int. J. Syst. Evol. Microbiol.">
        <title>The Global Catalogue of Microorganisms (GCM) 10K type strain sequencing project: providing services to taxonomists for standard genome sequencing and annotation.</title>
        <authorList>
            <consortium name="The Broad Institute Genomics Platform"/>
            <consortium name="The Broad Institute Genome Sequencing Center for Infectious Disease"/>
            <person name="Wu L."/>
            <person name="Ma J."/>
        </authorList>
    </citation>
    <scope>NUCLEOTIDE SEQUENCE [LARGE SCALE GENOMIC DNA]</scope>
    <source>
        <strain evidence="2">CGMCC 1.15809</strain>
    </source>
</reference>
<dbReference type="RefSeq" id="WP_345083953.1">
    <property type="nucleotide sequence ID" value="NZ_BAAAWG010000007.1"/>
</dbReference>
<accession>A0ABW1FKD9</accession>
<protein>
    <submittedName>
        <fullName evidence="1">Uncharacterized protein</fullName>
    </submittedName>
</protein>
<gene>
    <name evidence="1" type="ORF">ACFP3M_16100</name>
</gene>
<comment type="caution">
    <text evidence="1">The sequence shown here is derived from an EMBL/GenBank/DDBJ whole genome shotgun (WGS) entry which is preliminary data.</text>
</comment>
<evidence type="ECO:0000313" key="1">
    <source>
        <dbReference type="EMBL" id="MFC5894340.1"/>
    </source>
</evidence>
<evidence type="ECO:0000313" key="2">
    <source>
        <dbReference type="Proteomes" id="UP001596241"/>
    </source>
</evidence>
<dbReference type="EMBL" id="JBHSPW010000006">
    <property type="protein sequence ID" value="MFC5894340.1"/>
    <property type="molecule type" value="Genomic_DNA"/>
</dbReference>
<dbReference type="Proteomes" id="UP001596241">
    <property type="component" value="Unassembled WGS sequence"/>
</dbReference>